<dbReference type="Gene3D" id="1.10.1200.10">
    <property type="entry name" value="ACP-like"/>
    <property type="match status" value="1"/>
</dbReference>
<dbReference type="InterPro" id="IPR036736">
    <property type="entry name" value="ACP-like_sf"/>
</dbReference>
<dbReference type="Pfam" id="PF00550">
    <property type="entry name" value="PP-binding"/>
    <property type="match status" value="1"/>
</dbReference>
<evidence type="ECO:0000313" key="2">
    <source>
        <dbReference type="EMBL" id="NDV85265.1"/>
    </source>
</evidence>
<evidence type="ECO:0000313" key="3">
    <source>
        <dbReference type="Proteomes" id="UP000476332"/>
    </source>
</evidence>
<dbReference type="AlphaFoldDB" id="A0A6L9MBQ0"/>
<gene>
    <name evidence="2" type="ORF">GTW51_00960</name>
</gene>
<evidence type="ECO:0000259" key="1">
    <source>
        <dbReference type="PROSITE" id="PS50075"/>
    </source>
</evidence>
<comment type="caution">
    <text evidence="2">The sequence shown here is derived from an EMBL/GenBank/DDBJ whole genome shotgun (WGS) entry which is preliminary data.</text>
</comment>
<dbReference type="SUPFAM" id="SSF47336">
    <property type="entry name" value="ACP-like"/>
    <property type="match status" value="1"/>
</dbReference>
<dbReference type="RefSeq" id="WP_163042015.1">
    <property type="nucleotide sequence ID" value="NZ_JAAAMJ010000001.1"/>
</dbReference>
<dbReference type="PROSITE" id="PS50075">
    <property type="entry name" value="CARRIER"/>
    <property type="match status" value="1"/>
</dbReference>
<proteinExistence type="predicted"/>
<name>A0A6L9MBQ0_9HYPH</name>
<protein>
    <recommendedName>
        <fullName evidence="1">Carrier domain-containing protein</fullName>
    </recommendedName>
</protein>
<organism evidence="2 3">
    <name type="scientific">Aurantimonas aggregata</name>
    <dbReference type="NCBI Taxonomy" id="2047720"/>
    <lineage>
        <taxon>Bacteria</taxon>
        <taxon>Pseudomonadati</taxon>
        <taxon>Pseudomonadota</taxon>
        <taxon>Alphaproteobacteria</taxon>
        <taxon>Hyphomicrobiales</taxon>
        <taxon>Aurantimonadaceae</taxon>
        <taxon>Aurantimonas</taxon>
    </lineage>
</organism>
<sequence length="86" mass="9101">MSQSTSEPVATRVIGIVADVLATDSAGLHDDTRAADVEGWDSFALVRMVFAIEEAFPVRFTLAEIEGVDGIAPLIAAVRRKVESAA</sequence>
<keyword evidence="3" id="KW-1185">Reference proteome</keyword>
<dbReference type="InterPro" id="IPR009081">
    <property type="entry name" value="PP-bd_ACP"/>
</dbReference>
<reference evidence="2 3" key="1">
    <citation type="submission" date="2020-01" db="EMBL/GenBank/DDBJ databases">
        <title>Genomes of bacteria type strains.</title>
        <authorList>
            <person name="Chen J."/>
            <person name="Zhu S."/>
            <person name="Chen J."/>
        </authorList>
    </citation>
    <scope>NUCLEOTIDE SEQUENCE [LARGE SCALE GENOMIC DNA]</scope>
    <source>
        <strain evidence="2 3">KCTC 52919</strain>
    </source>
</reference>
<dbReference type="EMBL" id="JAAAMJ010000001">
    <property type="protein sequence ID" value="NDV85265.1"/>
    <property type="molecule type" value="Genomic_DNA"/>
</dbReference>
<accession>A0A6L9MBQ0</accession>
<dbReference type="Proteomes" id="UP000476332">
    <property type="component" value="Unassembled WGS sequence"/>
</dbReference>
<feature type="domain" description="Carrier" evidence="1">
    <location>
        <begin position="7"/>
        <end position="82"/>
    </location>
</feature>